<sequence>MLLFFPAAIMQHSDLLAAPQPKLDLNLRCLRLLHCHGIPGSSGSKLEEKFREGYLEGPNILRKWNPSFNVIA</sequence>
<protein>
    <submittedName>
        <fullName evidence="1">Uncharacterized protein</fullName>
    </submittedName>
</protein>
<dbReference type="InParanoid" id="A0A132B4R3"/>
<dbReference type="AlphaFoldDB" id="A0A132B4R3"/>
<organism evidence="1 2">
    <name type="scientific">Mollisia scopiformis</name>
    <name type="common">Conifer needle endophyte fungus</name>
    <name type="synonym">Phialocephala scopiformis</name>
    <dbReference type="NCBI Taxonomy" id="149040"/>
    <lineage>
        <taxon>Eukaryota</taxon>
        <taxon>Fungi</taxon>
        <taxon>Dikarya</taxon>
        <taxon>Ascomycota</taxon>
        <taxon>Pezizomycotina</taxon>
        <taxon>Leotiomycetes</taxon>
        <taxon>Helotiales</taxon>
        <taxon>Mollisiaceae</taxon>
        <taxon>Mollisia</taxon>
    </lineage>
</organism>
<proteinExistence type="predicted"/>
<reference evidence="1 2" key="1">
    <citation type="submission" date="2015-10" db="EMBL/GenBank/DDBJ databases">
        <title>Full genome of DAOMC 229536 Phialocephala scopiformis, a fungal endophyte of spruce producing the potent anti-insectan compound rugulosin.</title>
        <authorList>
            <consortium name="DOE Joint Genome Institute"/>
            <person name="Walker A.K."/>
            <person name="Frasz S.L."/>
            <person name="Seifert K.A."/>
            <person name="Miller J.D."/>
            <person name="Mondo S.J."/>
            <person name="Labutti K."/>
            <person name="Lipzen A."/>
            <person name="Dockter R."/>
            <person name="Kennedy M."/>
            <person name="Grigoriev I.V."/>
            <person name="Spatafora J.W."/>
        </authorList>
    </citation>
    <scope>NUCLEOTIDE SEQUENCE [LARGE SCALE GENOMIC DNA]</scope>
    <source>
        <strain evidence="1 2">CBS 120377</strain>
    </source>
</reference>
<keyword evidence="2" id="KW-1185">Reference proteome</keyword>
<accession>A0A132B4R3</accession>
<evidence type="ECO:0000313" key="2">
    <source>
        <dbReference type="Proteomes" id="UP000070700"/>
    </source>
</evidence>
<name>A0A132B4R3_MOLSC</name>
<dbReference type="GeneID" id="28816804"/>
<dbReference type="RefSeq" id="XP_018061334.1">
    <property type="nucleotide sequence ID" value="XM_018207078.1"/>
</dbReference>
<dbReference type="Proteomes" id="UP000070700">
    <property type="component" value="Unassembled WGS sequence"/>
</dbReference>
<dbReference type="EMBL" id="KQ947442">
    <property type="protein sequence ID" value="KUJ06979.1"/>
    <property type="molecule type" value="Genomic_DNA"/>
</dbReference>
<gene>
    <name evidence="1" type="ORF">LY89DRAFT_374431</name>
</gene>
<evidence type="ECO:0000313" key="1">
    <source>
        <dbReference type="EMBL" id="KUJ06979.1"/>
    </source>
</evidence>
<dbReference type="KEGG" id="psco:LY89DRAFT_374431"/>